<dbReference type="KEGG" id="aht:ANTHELSMS3_01309"/>
<evidence type="ECO:0000313" key="3">
    <source>
        <dbReference type="Proteomes" id="UP000203589"/>
    </source>
</evidence>
<evidence type="ECO:0000259" key="1">
    <source>
        <dbReference type="Pfam" id="PF13474"/>
    </source>
</evidence>
<dbReference type="PANTHER" id="PTHR34957:SF1">
    <property type="entry name" value="NUCLEAR TRANSPORT FACTOR 2 (NTF2) FAMILY PROTEIN"/>
    <property type="match status" value="1"/>
</dbReference>
<feature type="domain" description="SnoaL-like" evidence="1">
    <location>
        <begin position="16"/>
        <end position="125"/>
    </location>
</feature>
<dbReference type="RefSeq" id="WP_094034164.1">
    <property type="nucleotide sequence ID" value="NZ_CP022540.1"/>
</dbReference>
<name>A0A222E1C3_9RHOB</name>
<dbReference type="OrthoDB" id="953853at2"/>
<dbReference type="AlphaFoldDB" id="A0A222E1C3"/>
<dbReference type="SUPFAM" id="SSF54427">
    <property type="entry name" value="NTF2-like"/>
    <property type="match status" value="1"/>
</dbReference>
<sequence length="143" mass="15277">MINLEDVRRASVAFYDALNSMANGDDTAMQDAWIKGGGATAQHPIGGRDMGSDSVLASFSKVAEIAGGGDIRLLDQMINAGSDMAVETGVEVGKLIIAGNEAKIQHRVTNVYQKQDGTWKLAHHHTDLSPSMLEILQRLTEAA</sequence>
<gene>
    <name evidence="2" type="ORF">ANTHELSMS3_01309</name>
</gene>
<dbReference type="InterPro" id="IPR032710">
    <property type="entry name" value="NTF2-like_dom_sf"/>
</dbReference>
<dbReference type="Pfam" id="PF13474">
    <property type="entry name" value="SnoaL_3"/>
    <property type="match status" value="1"/>
</dbReference>
<organism evidence="2 3">
    <name type="scientific">Antarctobacter heliothermus</name>
    <dbReference type="NCBI Taxonomy" id="74033"/>
    <lineage>
        <taxon>Bacteria</taxon>
        <taxon>Pseudomonadati</taxon>
        <taxon>Pseudomonadota</taxon>
        <taxon>Alphaproteobacteria</taxon>
        <taxon>Rhodobacterales</taxon>
        <taxon>Roseobacteraceae</taxon>
        <taxon>Antarctobacter</taxon>
    </lineage>
</organism>
<dbReference type="Gene3D" id="3.10.450.50">
    <property type="match status" value="1"/>
</dbReference>
<dbReference type="PANTHER" id="PTHR34957">
    <property type="entry name" value="NUCLEAR TRANSPORT FACTOR 2 (NTF2) FAMILY PROTEIN"/>
    <property type="match status" value="1"/>
</dbReference>
<evidence type="ECO:0000313" key="2">
    <source>
        <dbReference type="EMBL" id="ASP20015.1"/>
    </source>
</evidence>
<keyword evidence="3" id="KW-1185">Reference proteome</keyword>
<accession>A0A222E1C3</accession>
<dbReference type="Proteomes" id="UP000203589">
    <property type="component" value="Chromosome"/>
</dbReference>
<protein>
    <submittedName>
        <fullName evidence="2">SnoaL-like domain protein</fullName>
    </submittedName>
</protein>
<dbReference type="InterPro" id="IPR037401">
    <property type="entry name" value="SnoaL-like"/>
</dbReference>
<reference evidence="2 3" key="1">
    <citation type="submission" date="2017-07" db="EMBL/GenBank/DDBJ databases">
        <title>Genome Sequence of Antarctobacter heliothermus Strain SMS3 Isolated from a culture of the Diatom Skeletonema marinoi.</title>
        <authorList>
            <person name="Topel M."/>
            <person name="Pinder M.I.M."/>
            <person name="Johansson O.N."/>
            <person name="Kourtchenko O."/>
            <person name="Godhe A."/>
            <person name="Clarke A.K."/>
        </authorList>
    </citation>
    <scope>NUCLEOTIDE SEQUENCE [LARGE SCALE GENOMIC DNA]</scope>
    <source>
        <strain evidence="2 3">SMS3</strain>
    </source>
</reference>
<dbReference type="EMBL" id="CP022540">
    <property type="protein sequence ID" value="ASP20015.1"/>
    <property type="molecule type" value="Genomic_DNA"/>
</dbReference>
<proteinExistence type="predicted"/>